<accession>A0AC58IGH6</accession>
<dbReference type="RefSeq" id="XP_073793337.1">
    <property type="nucleotide sequence ID" value="XM_073937236.1"/>
</dbReference>
<reference evidence="2" key="1">
    <citation type="submission" date="2025-08" db="UniProtKB">
        <authorList>
            <consortium name="RefSeq"/>
        </authorList>
    </citation>
    <scope>IDENTIFICATION</scope>
    <source>
        <strain evidence="2">Tuebingen</strain>
        <tissue evidence="2">Fibroblasts and whole tissue</tissue>
    </source>
</reference>
<proteinExistence type="predicted"/>
<name>A0AC58IGH6_DANRE</name>
<keyword evidence="1" id="KW-1185">Reference proteome</keyword>
<gene>
    <name evidence="2" type="primary">LOC100334996</name>
</gene>
<organism evidence="1 2">
    <name type="scientific">Danio rerio</name>
    <name type="common">Zebrafish</name>
    <name type="synonym">Brachydanio rerio</name>
    <dbReference type="NCBI Taxonomy" id="7955"/>
    <lineage>
        <taxon>Eukaryota</taxon>
        <taxon>Metazoa</taxon>
        <taxon>Chordata</taxon>
        <taxon>Craniata</taxon>
        <taxon>Vertebrata</taxon>
        <taxon>Euteleostomi</taxon>
        <taxon>Actinopterygii</taxon>
        <taxon>Neopterygii</taxon>
        <taxon>Teleostei</taxon>
        <taxon>Ostariophysi</taxon>
        <taxon>Cypriniformes</taxon>
        <taxon>Danionidae</taxon>
        <taxon>Danioninae</taxon>
        <taxon>Danio</taxon>
    </lineage>
</organism>
<dbReference type="Proteomes" id="UP000000437">
    <property type="component" value="Chromosome 22"/>
</dbReference>
<protein>
    <submittedName>
        <fullName evidence="2">SLAM family member 5-like</fullName>
    </submittedName>
</protein>
<evidence type="ECO:0000313" key="1">
    <source>
        <dbReference type="Proteomes" id="UP000000437"/>
    </source>
</evidence>
<sequence length="272" mass="30578">MQKKVFDVFIFFLCFWSLAGVFGVEVKSVSVTEGDSVTLPVKLTQIQENEEIEWKFEDILIADINRKDNNITYYNNAADGRFRDRLKLDTQSGSLTIMNTTTKHTGLYKVTRDHWTSVNNTFSLTIYAHLAAPVINRDCSSSVQYCSVLCSVVNVSAVSLSWYKGNSLLSSISVFNLSISLSLPLEVEYQDKNTYSCVVYNPISNQTTDLNISTLCQPCPEHTHRFGVIEAVIRLVLSALVGVAAVALLIYDIRSRHFHLRRRVQTSASNTD</sequence>
<evidence type="ECO:0000313" key="2">
    <source>
        <dbReference type="RefSeq" id="XP_073793337.1"/>
    </source>
</evidence>